<dbReference type="SUPFAM" id="SSF81383">
    <property type="entry name" value="F-box domain"/>
    <property type="match status" value="1"/>
</dbReference>
<reference evidence="3 4" key="1">
    <citation type="submission" date="2022-01" db="EMBL/GenBank/DDBJ databases">
        <authorList>
            <person name="Xiong W."/>
            <person name="Schranz E."/>
        </authorList>
    </citation>
    <scope>NUCLEOTIDE SEQUENCE [LARGE SCALE GENOMIC DNA]</scope>
</reference>
<dbReference type="InterPro" id="IPR036047">
    <property type="entry name" value="F-box-like_dom_sf"/>
</dbReference>
<dbReference type="AlphaFoldDB" id="A0AAU9LJG8"/>
<dbReference type="Pfam" id="PF03478">
    <property type="entry name" value="Beta-prop_KIB1-4"/>
    <property type="match status" value="1"/>
</dbReference>
<name>A0AAU9LJG8_9ASTR</name>
<sequence>MTRNQNRDDDASSKKRFKTCDNSGVTMWSDLNYDVFCLVIMQLGVVDFVACSGVCKSWRSCALSNRKIFMASKPPMSMQISNRAYDKECYCYLKDFEGRKYKTLLPHSVGRTCVGLTCGYLVLFGRETKDFWLVNPITRQELHFPDCPLYVDHDPPIIKAILVFSPSISKWVIIMLDKFTHNILFSIAGKGAWNHVSSTFPILDLHAFKGKIYTINMGCRVYEMRLKPKHKLTLLEIKNFWKPHFLFLEFVSSGENLYVMNQSCEDLYKVQELDFGEMKWVMPEKTIEEYAFFLGNLNDSVAIKLEPCRSQYERYSFFPYTGQKYRVFDANMWYFPHECMNVNLIDD</sequence>
<accession>A0AAU9LJG8</accession>
<evidence type="ECO:0000313" key="3">
    <source>
        <dbReference type="EMBL" id="CAH1416123.1"/>
    </source>
</evidence>
<proteinExistence type="predicted"/>
<keyword evidence="4" id="KW-1185">Reference proteome</keyword>
<dbReference type="InterPro" id="IPR005174">
    <property type="entry name" value="KIB1-4_b-propeller"/>
</dbReference>
<dbReference type="PANTHER" id="PTHR45463">
    <property type="entry name" value="OS09G0392200 PROTEIN"/>
    <property type="match status" value="1"/>
</dbReference>
<feature type="domain" description="F-box" evidence="1">
    <location>
        <begin position="28"/>
        <end position="67"/>
    </location>
</feature>
<dbReference type="CDD" id="cd09917">
    <property type="entry name" value="F-box_SF"/>
    <property type="match status" value="1"/>
</dbReference>
<dbReference type="InterPro" id="IPR001810">
    <property type="entry name" value="F-box_dom"/>
</dbReference>
<dbReference type="EMBL" id="CAKMRJ010000002">
    <property type="protein sequence ID" value="CAH1416123.1"/>
    <property type="molecule type" value="Genomic_DNA"/>
</dbReference>
<evidence type="ECO:0000259" key="1">
    <source>
        <dbReference type="Pfam" id="PF00646"/>
    </source>
</evidence>
<dbReference type="Proteomes" id="UP001157418">
    <property type="component" value="Unassembled WGS sequence"/>
</dbReference>
<dbReference type="Gene3D" id="1.20.1280.50">
    <property type="match status" value="1"/>
</dbReference>
<organism evidence="3 4">
    <name type="scientific">Lactuca virosa</name>
    <dbReference type="NCBI Taxonomy" id="75947"/>
    <lineage>
        <taxon>Eukaryota</taxon>
        <taxon>Viridiplantae</taxon>
        <taxon>Streptophyta</taxon>
        <taxon>Embryophyta</taxon>
        <taxon>Tracheophyta</taxon>
        <taxon>Spermatophyta</taxon>
        <taxon>Magnoliopsida</taxon>
        <taxon>eudicotyledons</taxon>
        <taxon>Gunneridae</taxon>
        <taxon>Pentapetalae</taxon>
        <taxon>asterids</taxon>
        <taxon>campanulids</taxon>
        <taxon>Asterales</taxon>
        <taxon>Asteraceae</taxon>
        <taxon>Cichorioideae</taxon>
        <taxon>Cichorieae</taxon>
        <taxon>Lactucinae</taxon>
        <taxon>Lactuca</taxon>
    </lineage>
</organism>
<dbReference type="Pfam" id="PF00646">
    <property type="entry name" value="F-box"/>
    <property type="match status" value="1"/>
</dbReference>
<evidence type="ECO:0000313" key="4">
    <source>
        <dbReference type="Proteomes" id="UP001157418"/>
    </source>
</evidence>
<comment type="caution">
    <text evidence="3">The sequence shown here is derived from an EMBL/GenBank/DDBJ whole genome shotgun (WGS) entry which is preliminary data.</text>
</comment>
<feature type="domain" description="KIB1-4 beta-propeller" evidence="2">
    <location>
        <begin position="99"/>
        <end position="303"/>
    </location>
</feature>
<protein>
    <recommendedName>
        <fullName evidence="5">F-box domain-containing protein</fullName>
    </recommendedName>
</protein>
<evidence type="ECO:0000259" key="2">
    <source>
        <dbReference type="Pfam" id="PF03478"/>
    </source>
</evidence>
<gene>
    <name evidence="3" type="ORF">LVIROSA_LOCUS3909</name>
</gene>
<dbReference type="PANTHER" id="PTHR45463:SF8">
    <property type="entry name" value="OS09G0392200 PROTEIN"/>
    <property type="match status" value="1"/>
</dbReference>
<evidence type="ECO:0008006" key="5">
    <source>
        <dbReference type="Google" id="ProtNLM"/>
    </source>
</evidence>